<evidence type="ECO:0000256" key="11">
    <source>
        <dbReference type="PROSITE-ProRule" id="PRU00409"/>
    </source>
</evidence>
<dbReference type="FunFam" id="3.30.470.20:FF:000018">
    <property type="entry name" value="Trifunctional purine biosynthetic protein adenosine-3"/>
    <property type="match status" value="1"/>
</dbReference>
<dbReference type="GO" id="GO:0006189">
    <property type="term" value="P:'de novo' IMP biosynthetic process"/>
    <property type="evidence" value="ECO:0007669"/>
    <property type="project" value="UniProtKB-UniPathway"/>
</dbReference>
<dbReference type="Pfam" id="PF02844">
    <property type="entry name" value="GARS_N"/>
    <property type="match status" value="1"/>
</dbReference>
<dbReference type="NCBIfam" id="TIGR00878">
    <property type="entry name" value="purM"/>
    <property type="match status" value="2"/>
</dbReference>
<dbReference type="Proteomes" id="UP000054359">
    <property type="component" value="Unassembled WGS sequence"/>
</dbReference>
<dbReference type="Gene3D" id="3.40.50.20">
    <property type="match status" value="1"/>
</dbReference>
<dbReference type="SUPFAM" id="SSF53328">
    <property type="entry name" value="Formyltransferase"/>
    <property type="match status" value="1"/>
</dbReference>
<dbReference type="InterPro" id="IPR000115">
    <property type="entry name" value="PRibGlycinamide_synth"/>
</dbReference>
<dbReference type="InterPro" id="IPR020561">
    <property type="entry name" value="PRibGlycinamid_synth_ATP-grasp"/>
</dbReference>
<accession>A0A087UR11</accession>
<comment type="pathway">
    <text evidence="2">Purine metabolism; IMP biosynthesis via de novo pathway; N(1)-(5-phospho-D-ribosyl)glycinamide from 5-phospho-alpha-D-ribose 1-diphosphate: step 2/2.</text>
</comment>
<proteinExistence type="inferred from homology"/>
<dbReference type="SUPFAM" id="SSF56042">
    <property type="entry name" value="PurM C-terminal domain-like"/>
    <property type="match status" value="2"/>
</dbReference>
<evidence type="ECO:0000256" key="4">
    <source>
        <dbReference type="ARBA" id="ARBA00022598"/>
    </source>
</evidence>
<dbReference type="SUPFAM" id="SSF55326">
    <property type="entry name" value="PurM N-terminal domain-like"/>
    <property type="match status" value="2"/>
</dbReference>
<comment type="similarity">
    <text evidence="3">In the N-terminal section; belongs to the GARS family.</text>
</comment>
<dbReference type="GO" id="GO:0004637">
    <property type="term" value="F:phosphoribosylamine-glycine ligase activity"/>
    <property type="evidence" value="ECO:0007669"/>
    <property type="project" value="InterPro"/>
</dbReference>
<evidence type="ECO:0000256" key="5">
    <source>
        <dbReference type="ARBA" id="ARBA00022723"/>
    </source>
</evidence>
<dbReference type="InterPro" id="IPR004733">
    <property type="entry name" value="PurM_cligase"/>
</dbReference>
<dbReference type="InterPro" id="IPR036921">
    <property type="entry name" value="PurM-like_N_sf"/>
</dbReference>
<dbReference type="InterPro" id="IPR020560">
    <property type="entry name" value="PRibGlycinamide_synth_C-dom"/>
</dbReference>
<evidence type="ECO:0000256" key="9">
    <source>
        <dbReference type="ARBA" id="ARBA00023211"/>
    </source>
</evidence>
<dbReference type="OMA" id="EVMQACC"/>
<dbReference type="Pfam" id="PF02843">
    <property type="entry name" value="GARS_C"/>
    <property type="match status" value="1"/>
</dbReference>
<evidence type="ECO:0000256" key="8">
    <source>
        <dbReference type="ARBA" id="ARBA00022840"/>
    </source>
</evidence>
<dbReference type="Pfam" id="PF00551">
    <property type="entry name" value="Formyl_trans_N"/>
    <property type="match status" value="1"/>
</dbReference>
<dbReference type="EMBL" id="KK121141">
    <property type="protein sequence ID" value="KFM79800.1"/>
    <property type="molecule type" value="Genomic_DNA"/>
</dbReference>
<evidence type="ECO:0000256" key="7">
    <source>
        <dbReference type="ARBA" id="ARBA00022755"/>
    </source>
</evidence>
<dbReference type="SUPFAM" id="SSF56059">
    <property type="entry name" value="Glutathione synthetase ATP-binding domain-like"/>
    <property type="match status" value="1"/>
</dbReference>
<evidence type="ECO:0000256" key="10">
    <source>
        <dbReference type="ARBA" id="ARBA00023268"/>
    </source>
</evidence>
<dbReference type="UniPathway" id="UPA00074">
    <property type="reaction ID" value="UER00125"/>
</dbReference>
<dbReference type="InterPro" id="IPR016188">
    <property type="entry name" value="PurM-like_N"/>
</dbReference>
<dbReference type="GO" id="GO:0046084">
    <property type="term" value="P:adenine biosynthetic process"/>
    <property type="evidence" value="ECO:0007669"/>
    <property type="project" value="TreeGrafter"/>
</dbReference>
<dbReference type="PANTHER" id="PTHR10520">
    <property type="entry name" value="TRIFUNCTIONAL PURINE BIOSYNTHETIC PROTEIN ADENOSINE-3-RELATED"/>
    <property type="match status" value="1"/>
</dbReference>
<dbReference type="PROSITE" id="PS50975">
    <property type="entry name" value="ATP_GRASP"/>
    <property type="match status" value="1"/>
</dbReference>
<feature type="non-terminal residue" evidence="13">
    <location>
        <position position="1339"/>
    </location>
</feature>
<dbReference type="InterPro" id="IPR011761">
    <property type="entry name" value="ATP-grasp"/>
</dbReference>
<feature type="domain" description="ATP-grasp" evidence="12">
    <location>
        <begin position="113"/>
        <end position="320"/>
    </location>
</feature>
<evidence type="ECO:0000256" key="3">
    <source>
        <dbReference type="ARBA" id="ARBA00007423"/>
    </source>
</evidence>
<dbReference type="OrthoDB" id="6478464at2759"/>
<dbReference type="InterPro" id="IPR002376">
    <property type="entry name" value="Formyl_transf_N"/>
</dbReference>
<dbReference type="Pfam" id="PF00586">
    <property type="entry name" value="AIRS"/>
    <property type="match status" value="2"/>
</dbReference>
<keyword evidence="14" id="KW-1185">Reference proteome</keyword>
<reference evidence="13 14" key="1">
    <citation type="submission" date="2013-11" db="EMBL/GenBank/DDBJ databases">
        <title>Genome sequencing of Stegodyphus mimosarum.</title>
        <authorList>
            <person name="Bechsgaard J."/>
        </authorList>
    </citation>
    <scope>NUCLEOTIDE SEQUENCE [LARGE SCALE GENOMIC DNA]</scope>
</reference>
<comment type="pathway">
    <text evidence="1">Purine metabolism; IMP biosynthesis via de novo pathway; 5-amino-1-(5-phospho-D-ribosyl)imidazole from N(2)-formyl-N(1)-(5-phospho-D-ribosyl)glycinamide: step 2/2.</text>
</comment>
<dbReference type="HAMAP" id="MF_00741">
    <property type="entry name" value="AIRS"/>
    <property type="match status" value="1"/>
</dbReference>
<dbReference type="InterPro" id="IPR010918">
    <property type="entry name" value="PurM-like_C_dom"/>
</dbReference>
<dbReference type="Gene3D" id="3.30.470.20">
    <property type="entry name" value="ATP-grasp fold, B domain"/>
    <property type="match status" value="1"/>
</dbReference>
<dbReference type="GO" id="GO:0005524">
    <property type="term" value="F:ATP binding"/>
    <property type="evidence" value="ECO:0007669"/>
    <property type="project" value="UniProtKB-UniRule"/>
</dbReference>
<dbReference type="Gene3D" id="3.30.1490.20">
    <property type="entry name" value="ATP-grasp fold, A domain"/>
    <property type="match status" value="1"/>
</dbReference>
<gene>
    <name evidence="13" type="ORF">X975_26544</name>
</gene>
<dbReference type="FunFam" id="3.40.50.20:FF:000006">
    <property type="entry name" value="Phosphoribosylamine--glycine ligase, chloroplastic"/>
    <property type="match status" value="1"/>
</dbReference>
<evidence type="ECO:0000256" key="1">
    <source>
        <dbReference type="ARBA" id="ARBA00004686"/>
    </source>
</evidence>
<dbReference type="SMART" id="SM01209">
    <property type="entry name" value="GARS_A"/>
    <property type="match status" value="1"/>
</dbReference>
<dbReference type="Gene3D" id="3.30.1330.10">
    <property type="entry name" value="PurM-like, N-terminal domain"/>
    <property type="match status" value="2"/>
</dbReference>
<dbReference type="InterPro" id="IPR011054">
    <property type="entry name" value="Rudment_hybrid_motif"/>
</dbReference>
<evidence type="ECO:0000313" key="13">
    <source>
        <dbReference type="EMBL" id="KFM79800.1"/>
    </source>
</evidence>
<dbReference type="FunFam" id="3.90.600.10:FF:000001">
    <property type="entry name" value="Trifunctional purine biosynthetic protein adenosine-3"/>
    <property type="match status" value="1"/>
</dbReference>
<keyword evidence="7" id="KW-0658">Purine biosynthesis</keyword>
<dbReference type="Pfam" id="PF02769">
    <property type="entry name" value="AIRS_C"/>
    <property type="match status" value="2"/>
</dbReference>
<dbReference type="HAMAP" id="MF_00138">
    <property type="entry name" value="GARS"/>
    <property type="match status" value="1"/>
</dbReference>
<keyword evidence="10" id="KW-0511">Multifunctional enzyme</keyword>
<dbReference type="FunFam" id="3.90.650.10:FF:000019">
    <property type="entry name" value="Trifunctional purine biosynthetic protein adenosine-3"/>
    <property type="match status" value="1"/>
</dbReference>
<dbReference type="CDD" id="cd02196">
    <property type="entry name" value="PurM"/>
    <property type="match status" value="2"/>
</dbReference>
<dbReference type="GO" id="GO:0004641">
    <property type="term" value="F:phosphoribosylformylglycinamidine cyclo-ligase activity"/>
    <property type="evidence" value="ECO:0007669"/>
    <property type="project" value="InterPro"/>
</dbReference>
<keyword evidence="6 11" id="KW-0547">Nucleotide-binding</keyword>
<dbReference type="InterPro" id="IPR036477">
    <property type="entry name" value="Formyl_transf_N_sf"/>
</dbReference>
<dbReference type="PROSITE" id="PS00184">
    <property type="entry name" value="GARS"/>
    <property type="match status" value="1"/>
</dbReference>
<keyword evidence="9" id="KW-0464">Manganese</keyword>
<dbReference type="Pfam" id="PF01071">
    <property type="entry name" value="GARS_A"/>
    <property type="match status" value="1"/>
</dbReference>
<sequence length="1339" mass="145861">MADSVLIIGSGGREHALAWKLSQSSRVKHVYVVPGNAGTYSDPSGKFSNCDINVKNFDEITKWCENKKIDLVAVGPEDPLANGLSDHLKKAGIKCFGPCQKAAQIEASKEFAKSFMHKYNIPTARWSSFKDAQNAKDHILNAPYDALVVKASGLAAGKGVIVSNTREDAVKAVDILKQDKGLASASETIVIEELLKGEEVSVLCFSDGIHISVMPPAQDHKRLLDDDKGPNTGGMGAYCRCPQISEEDLKFIQENIMQKAIDGMKAEGLPYIGVLYAGLMMTKDGPKVLEFNCRFGDPETQVILPLLQSDLYTIMLSCVNGTLNTLQINWALDKYAVGVVLVSGGYPGSYEKGKVITGLDELKYPDYIIFHAGTSLHSGTIVTSGGRVLAVVAVEDDLQNASDKAQKGAKAVQFDGVFYRKDIAQKALQRFYHEGMTYKSAGVDIESAEDLVNKIKNLTRQTLRPEVCGGIGGFGGIFDLRGSAYKDPYLVSKCGGIGEKLKVAQECKKYENAGFDLVANSVNEILCHGAEPLFFLDTYTSGKLEVDVAAKVISGIAKGCKEANCALIGGETAEMPGMYAYGDFDLTAFARGAVEKSEILPRKDISTGDVVIGLLSSSINSSAFNIIRKLVKKLGLTYNSPAPFDPNQTLEEILLAPSKMYVKSVLPLMRHKYVKAAAFINDGGLVENIMKILPPSYKIVLDATKLDMPPVFDWIASSGNFSQQEMFEIFNCNIGMILVVAKDVMNEVYQQLKTSKKSAVCLGSLQSSEKCEKKVEIINSSFDDKKAMQKKRVGVLSSGKGTNLQALIDYSQNSYNLNTTEISVIVSDTESKVLEQMKAKVPTKVLNSNNYKTAEDFDMAIHETLNSYNVDIVCLDEFSRNISDSFVELWRGKILNVYPSLLPAFKCANVHEEVLNLGARITGCTVYIVEPEGKIGEIIDQAAVCLEAHETIETLKKKVTQLQYCIYPKAVELFARKIIGSCSNIEQLDDDISDLSLMHLKSPSDFDLQAQISTLMKSTERPGSCKTASVCGIFNLKDSGYQLPYLVSGTDGVGTKLKIAQACNKHDTIGIDLVAMCVNDILTHGAEPLFFLESLDCGNTNPENILNVIAGIAEGCKQAKCALIGAEICQMPDIYLNSKCLPDLENYDVVGYAEGAVMDKNLLPCLDEIKSDDTVIGLMSSGIHSNGYSLVRKIVEIKNLRYQDPAPFDKAQTLGEALLTPTKIYVQSVLPLMKKGLIKAAAHITGGGLTENIPRVLPQTCQVVLDGNKWVVPPVLKWIAQEGNLSAKEMLKTFNCGIGMVLIISKEHENEVLESLKLSGETSAIIGYVKQREEGKLIK</sequence>
<dbReference type="InterPro" id="IPR016185">
    <property type="entry name" value="PreATP-grasp_dom_sf"/>
</dbReference>
<dbReference type="SUPFAM" id="SSF52440">
    <property type="entry name" value="PreATP-grasp domain"/>
    <property type="match status" value="1"/>
</dbReference>
<evidence type="ECO:0000256" key="6">
    <source>
        <dbReference type="ARBA" id="ARBA00022741"/>
    </source>
</evidence>
<dbReference type="InterPro" id="IPR037123">
    <property type="entry name" value="PRibGlycinamide_synth_C_sf"/>
</dbReference>
<dbReference type="SMART" id="SM01210">
    <property type="entry name" value="GARS_C"/>
    <property type="match status" value="1"/>
</dbReference>
<keyword evidence="4" id="KW-0436">Ligase</keyword>
<evidence type="ECO:0000313" key="14">
    <source>
        <dbReference type="Proteomes" id="UP000054359"/>
    </source>
</evidence>
<dbReference type="InterPro" id="IPR020562">
    <property type="entry name" value="PRibGlycinamide_synth_N"/>
</dbReference>
<dbReference type="PANTHER" id="PTHR10520:SF12">
    <property type="entry name" value="TRIFUNCTIONAL PURINE BIOSYNTHETIC PROTEIN ADENOSINE-3"/>
    <property type="match status" value="1"/>
</dbReference>
<keyword evidence="8 11" id="KW-0067">ATP-binding</keyword>
<keyword evidence="5" id="KW-0479">Metal-binding</keyword>
<name>A0A087UR11_STEMI</name>
<dbReference type="NCBIfam" id="TIGR00877">
    <property type="entry name" value="purD"/>
    <property type="match status" value="1"/>
</dbReference>
<organism evidence="13 14">
    <name type="scientific">Stegodyphus mimosarum</name>
    <name type="common">African social velvet spider</name>
    <dbReference type="NCBI Taxonomy" id="407821"/>
    <lineage>
        <taxon>Eukaryota</taxon>
        <taxon>Metazoa</taxon>
        <taxon>Ecdysozoa</taxon>
        <taxon>Arthropoda</taxon>
        <taxon>Chelicerata</taxon>
        <taxon>Arachnida</taxon>
        <taxon>Araneae</taxon>
        <taxon>Araneomorphae</taxon>
        <taxon>Entelegynae</taxon>
        <taxon>Eresoidea</taxon>
        <taxon>Eresidae</taxon>
        <taxon>Stegodyphus</taxon>
    </lineage>
</organism>
<dbReference type="GO" id="GO:0005829">
    <property type="term" value="C:cytosol"/>
    <property type="evidence" value="ECO:0007669"/>
    <property type="project" value="TreeGrafter"/>
</dbReference>
<evidence type="ECO:0000256" key="2">
    <source>
        <dbReference type="ARBA" id="ARBA00005174"/>
    </source>
</evidence>
<dbReference type="InterPro" id="IPR013815">
    <property type="entry name" value="ATP_grasp_subdomain_1"/>
</dbReference>
<dbReference type="InterPro" id="IPR020559">
    <property type="entry name" value="PRibGlycinamide_synth_CS"/>
</dbReference>
<dbReference type="Gene3D" id="3.40.50.170">
    <property type="entry name" value="Formyl transferase, N-terminal domain"/>
    <property type="match status" value="1"/>
</dbReference>
<dbReference type="STRING" id="407821.A0A087UR11"/>
<dbReference type="InterPro" id="IPR036676">
    <property type="entry name" value="PurM-like_C_sf"/>
</dbReference>
<dbReference type="Gene3D" id="3.90.600.10">
    <property type="entry name" value="Phosphoribosylglycinamide synthetase, C-terminal domain"/>
    <property type="match status" value="1"/>
</dbReference>
<evidence type="ECO:0000259" key="12">
    <source>
        <dbReference type="PROSITE" id="PS50975"/>
    </source>
</evidence>
<dbReference type="Gene3D" id="3.90.650.10">
    <property type="entry name" value="PurM-like C-terminal domain"/>
    <property type="match status" value="2"/>
</dbReference>
<protein>
    <submittedName>
        <fullName evidence="13">Trifunctional purine biosynthetic protein adenosine-3</fullName>
    </submittedName>
</protein>
<dbReference type="FunFam" id="3.30.1330.10:FF:000001">
    <property type="entry name" value="Phosphoribosylformylglycinamidine cyclo-ligase"/>
    <property type="match status" value="1"/>
</dbReference>
<dbReference type="SUPFAM" id="SSF51246">
    <property type="entry name" value="Rudiment single hybrid motif"/>
    <property type="match status" value="1"/>
</dbReference>
<dbReference type="GO" id="GO:0046872">
    <property type="term" value="F:metal ion binding"/>
    <property type="evidence" value="ECO:0007669"/>
    <property type="project" value="UniProtKB-KW"/>
</dbReference>